<dbReference type="Pfam" id="PF00106">
    <property type="entry name" value="adh_short"/>
    <property type="match status" value="1"/>
</dbReference>
<feature type="region of interest" description="Disordered" evidence="1">
    <location>
        <begin position="171"/>
        <end position="238"/>
    </location>
</feature>
<dbReference type="Proteomes" id="UP000002785">
    <property type="component" value="Chromosome"/>
</dbReference>
<protein>
    <submittedName>
        <fullName evidence="3">Transcriptional regulator</fullName>
    </submittedName>
</protein>
<dbReference type="AlphaFoldDB" id="B5HT41"/>
<organism evidence="3 4">
    <name type="scientific">Streptomyces sviceus (strain ATCC 29083 / DSM 924 / JCM 4929 / NBRC 13980 / NCIMB 11184 / NRRL 5439 / UC 5370)</name>
    <dbReference type="NCBI Taxonomy" id="463191"/>
    <lineage>
        <taxon>Bacteria</taxon>
        <taxon>Bacillati</taxon>
        <taxon>Actinomycetota</taxon>
        <taxon>Actinomycetes</taxon>
        <taxon>Kitasatosporales</taxon>
        <taxon>Streptomycetaceae</taxon>
        <taxon>Streptomyces</taxon>
    </lineage>
</organism>
<feature type="compositionally biased region" description="Polar residues" evidence="1">
    <location>
        <begin position="366"/>
        <end position="376"/>
    </location>
</feature>
<dbReference type="InterPro" id="IPR036291">
    <property type="entry name" value="NAD(P)-bd_dom_sf"/>
</dbReference>
<evidence type="ECO:0000313" key="4">
    <source>
        <dbReference type="Proteomes" id="UP000002785"/>
    </source>
</evidence>
<dbReference type="InterPro" id="IPR014710">
    <property type="entry name" value="RmlC-like_jellyroll"/>
</dbReference>
<dbReference type="HOGENOM" id="CLU_735521_0_0_11"/>
<feature type="domain" description="Cupin type-2" evidence="2">
    <location>
        <begin position="278"/>
        <end position="334"/>
    </location>
</feature>
<feature type="region of interest" description="Disordered" evidence="1">
    <location>
        <begin position="1"/>
        <end position="34"/>
    </location>
</feature>
<dbReference type="PANTHER" id="PTHR43698:SF1">
    <property type="entry name" value="BLL4564 PROTEIN"/>
    <property type="match status" value="1"/>
</dbReference>
<accession>B5HT41</accession>
<dbReference type="PANTHER" id="PTHR43698">
    <property type="entry name" value="RIBD C-TERMINAL DOMAIN CONTAINING PROTEIN"/>
    <property type="match status" value="1"/>
</dbReference>
<dbReference type="SUPFAM" id="SSF51735">
    <property type="entry name" value="NAD(P)-binding Rossmann-fold domains"/>
    <property type="match status" value="1"/>
</dbReference>
<dbReference type="InterPro" id="IPR013096">
    <property type="entry name" value="Cupin_2"/>
</dbReference>
<gene>
    <name evidence="3" type="ORF">SSEG_09033</name>
</gene>
<dbReference type="InterPro" id="IPR011051">
    <property type="entry name" value="RmlC_Cupin_sf"/>
</dbReference>
<dbReference type="Gene3D" id="2.60.120.10">
    <property type="entry name" value="Jelly Rolls"/>
    <property type="match status" value="1"/>
</dbReference>
<sequence length="376" mass="40055">MPTPTLDATNPRRCRRSTDSSPEPCPADTNPTTYQQARGLRPMTVTDAAFTGKAAFVTGAGSGIGRATAVAFARAGGQALALTCDVTSEDDVNSALGDAVQAFGRLDAAFNNAGVEQPVKPAADIAKDEWDWVLGVSLTGMFLCVKHEIPLMLRQGGGAIVNASSGAGVKGFGTPCSRTSRSDASARPRRSQPPCCGSARTPPHSPPATPWSSTAARPSDGGCVARQGQPTHRQHRRDTVEFIKEQPSSKAPADWFTGDVWWDVIVAGHAPSRMRANLVRFSPGARTNWHSHALGQTLHVVSGIALIGTRDGTVFEAHPGETVACPPNEEHWHGALPDRFMEHIALWEGTGDSTPETDWAEPVTDHQYNGTRTRNQ</sequence>
<dbReference type="eggNOG" id="COG1917">
    <property type="taxonomic scope" value="Bacteria"/>
</dbReference>
<dbReference type="EMBL" id="CM000951">
    <property type="protein sequence ID" value="EDY55996.1"/>
    <property type="molecule type" value="Genomic_DNA"/>
</dbReference>
<name>B5HT41_STRX2</name>
<evidence type="ECO:0000313" key="3">
    <source>
        <dbReference type="EMBL" id="EDY55996.1"/>
    </source>
</evidence>
<dbReference type="SUPFAM" id="SSF51182">
    <property type="entry name" value="RmlC-like cupins"/>
    <property type="match status" value="1"/>
</dbReference>
<dbReference type="Gene3D" id="3.40.50.720">
    <property type="entry name" value="NAD(P)-binding Rossmann-like Domain"/>
    <property type="match status" value="1"/>
</dbReference>
<dbReference type="InterPro" id="IPR047263">
    <property type="entry name" value="HNL-like_cupin"/>
</dbReference>
<dbReference type="PRINTS" id="PR00081">
    <property type="entry name" value="GDHRDH"/>
</dbReference>
<keyword evidence="4" id="KW-1185">Reference proteome</keyword>
<dbReference type="eggNOG" id="COG1028">
    <property type="taxonomic scope" value="Bacteria"/>
</dbReference>
<reference evidence="3" key="1">
    <citation type="submission" date="2009-10" db="EMBL/GenBank/DDBJ databases">
        <title>The genome sequence of Streptomyces sviceus strain ATCC 29083.</title>
        <authorList>
            <consortium name="The Broad Institute Genome Sequencing Platform"/>
            <consortium name="Broad Institute Microbial Sequencing Center"/>
            <person name="Fischbach M."/>
            <person name="Godfrey P."/>
            <person name="Ward D."/>
            <person name="Young S."/>
            <person name="Zeng Q."/>
            <person name="Koehrsen M."/>
            <person name="Alvarado L."/>
            <person name="Berlin A.M."/>
            <person name="Bochicchio J."/>
            <person name="Borenstein D."/>
            <person name="Chapman S.B."/>
            <person name="Chen Z."/>
            <person name="Engels R."/>
            <person name="Freedman E."/>
            <person name="Gellesch M."/>
            <person name="Goldberg J."/>
            <person name="Griggs A."/>
            <person name="Gujja S."/>
            <person name="Heilman E.R."/>
            <person name="Heiman D.I."/>
            <person name="Hepburn T.A."/>
            <person name="Howarth C."/>
            <person name="Jen D."/>
            <person name="Larson L."/>
            <person name="Lewis B."/>
            <person name="Mehta T."/>
            <person name="Park D."/>
            <person name="Pearson M."/>
            <person name="Richards J."/>
            <person name="Roberts A."/>
            <person name="Saif S."/>
            <person name="Shea T.D."/>
            <person name="Shenoy N."/>
            <person name="Sisk P."/>
            <person name="Stolte C."/>
            <person name="Sykes S.N."/>
            <person name="Thomson T."/>
            <person name="Walk T."/>
            <person name="White J."/>
            <person name="Yandava C."/>
            <person name="Straight P."/>
            <person name="Clardy J."/>
            <person name="Hung D."/>
            <person name="Kolter R."/>
            <person name="Mekalanos J."/>
            <person name="Walker S."/>
            <person name="Walsh C.T."/>
            <person name="Wieland-Brown L.C."/>
            <person name="Haas B."/>
            <person name="Nusbaum C."/>
            <person name="Birren B."/>
        </authorList>
    </citation>
    <scope>NUCLEOTIDE SEQUENCE [LARGE SCALE GENOMIC DNA]</scope>
    <source>
        <strain evidence="3">ATCC 29083</strain>
    </source>
</reference>
<proteinExistence type="predicted"/>
<feature type="region of interest" description="Disordered" evidence="1">
    <location>
        <begin position="351"/>
        <end position="376"/>
    </location>
</feature>
<dbReference type="InterPro" id="IPR002347">
    <property type="entry name" value="SDR_fam"/>
</dbReference>
<evidence type="ECO:0000259" key="2">
    <source>
        <dbReference type="Pfam" id="PF07883"/>
    </source>
</evidence>
<dbReference type="CDD" id="cd05233">
    <property type="entry name" value="SDR_c"/>
    <property type="match status" value="1"/>
</dbReference>
<dbReference type="Pfam" id="PF07883">
    <property type="entry name" value="Cupin_2"/>
    <property type="match status" value="1"/>
</dbReference>
<evidence type="ECO:0000256" key="1">
    <source>
        <dbReference type="SAM" id="MobiDB-lite"/>
    </source>
</evidence>
<dbReference type="CDD" id="cd02233">
    <property type="entry name" value="cupin_HNL-like"/>
    <property type="match status" value="1"/>
</dbReference>